<dbReference type="GeneID" id="25418767"/>
<organism evidence="2 3">
    <name type="scientific">Methanosarcina barkeri 3</name>
    <dbReference type="NCBI Taxonomy" id="1434107"/>
    <lineage>
        <taxon>Archaea</taxon>
        <taxon>Methanobacteriati</taxon>
        <taxon>Methanobacteriota</taxon>
        <taxon>Stenosarchaea group</taxon>
        <taxon>Methanomicrobia</taxon>
        <taxon>Methanosarcinales</taxon>
        <taxon>Methanosarcinaceae</taxon>
        <taxon>Methanosarcina</taxon>
    </lineage>
</organism>
<gene>
    <name evidence="2" type="ORF">MSBR3_2849</name>
</gene>
<dbReference type="HOGENOM" id="CLU_1243043_0_0_2"/>
<dbReference type="Proteomes" id="UP000033066">
    <property type="component" value="Chromosome"/>
</dbReference>
<evidence type="ECO:0000313" key="2">
    <source>
        <dbReference type="EMBL" id="AKB83427.1"/>
    </source>
</evidence>
<evidence type="ECO:0000313" key="3">
    <source>
        <dbReference type="Proteomes" id="UP000033066"/>
    </source>
</evidence>
<dbReference type="OrthoDB" id="135925at2157"/>
<dbReference type="AlphaFoldDB" id="A0A0E3SP07"/>
<dbReference type="EMBL" id="CP009517">
    <property type="protein sequence ID" value="AKB83427.1"/>
    <property type="molecule type" value="Genomic_DNA"/>
</dbReference>
<keyword evidence="1" id="KW-0175">Coiled coil</keyword>
<dbReference type="SUPFAM" id="SSF49764">
    <property type="entry name" value="HSP20-like chaperones"/>
    <property type="match status" value="1"/>
</dbReference>
<evidence type="ECO:0000256" key="1">
    <source>
        <dbReference type="SAM" id="Coils"/>
    </source>
</evidence>
<dbReference type="RefSeq" id="WP_052723432.1">
    <property type="nucleotide sequence ID" value="NZ_CP009517.1"/>
</dbReference>
<dbReference type="Gene3D" id="2.60.40.790">
    <property type="match status" value="1"/>
</dbReference>
<protein>
    <submittedName>
        <fullName evidence="2">Gas vesicle protein GvpH, heat shock protein Hsp20</fullName>
    </submittedName>
</protein>
<feature type="coiled-coil region" evidence="1">
    <location>
        <begin position="20"/>
        <end position="47"/>
    </location>
</feature>
<dbReference type="KEGG" id="mbak:MSBR3_2849"/>
<dbReference type="PATRIC" id="fig|1434107.4.peg.3617"/>
<name>A0A0E3SP07_METBA</name>
<proteinExistence type="predicted"/>
<dbReference type="STRING" id="1434107.MSBR3_2849"/>
<dbReference type="CDD" id="cd06464">
    <property type="entry name" value="ACD_sHsps-like"/>
    <property type="match status" value="1"/>
</dbReference>
<keyword evidence="3" id="KW-1185">Reference proteome</keyword>
<accession>A0A0E3SP07</accession>
<dbReference type="InterPro" id="IPR008978">
    <property type="entry name" value="HSP20-like_chaperone"/>
</dbReference>
<sequence length="218" mass="25056">MSNDDEINENEKETKTDIKKEDLEKKVQYLENKIKELEQRVEERRTTDYEHASFVGDIVGSIPGFSRIIKVLEKTSPEFRQKITETDMEIKHRLETGWSSKPVVSYGLSIRPLSTRNKSSNVPGTVSRERKKVMLEGSEPAEPIFDVFEKQDFVYVIAQIPDVEEQDINIEIQDDVLDISAGIYSKKISLPCMSGSIEEKSYKNGVLQLKIKREKNVN</sequence>
<reference evidence="2" key="1">
    <citation type="submission" date="2014-07" db="EMBL/GenBank/DDBJ databases">
        <title>Methanogenic archaea and the global carbon cycle.</title>
        <authorList>
            <person name="Henriksen J.R."/>
            <person name="Luke J."/>
            <person name="Reinhart S."/>
            <person name="Benedict M.N."/>
            <person name="Youngblut N.D."/>
            <person name="Metcalf M.E."/>
            <person name="Whitaker R.J."/>
            <person name="Metcalf W.W."/>
        </authorList>
    </citation>
    <scope>NUCLEOTIDE SEQUENCE [LARGE SCALE GENOMIC DNA]</scope>
    <source>
        <strain evidence="2">3</strain>
    </source>
</reference>
<keyword evidence="2" id="KW-0346">Stress response</keyword>